<evidence type="ECO:0000313" key="1">
    <source>
        <dbReference type="EMBL" id="PSV86271.1"/>
    </source>
</evidence>
<reference evidence="1 2" key="1">
    <citation type="submission" date="2018-01" db="EMBL/GenBank/DDBJ databases">
        <title>Whole genome sequencing of Histamine producing bacteria.</title>
        <authorList>
            <person name="Butler K."/>
        </authorList>
    </citation>
    <scope>NUCLEOTIDE SEQUENCE [LARGE SCALE GENOMIC DNA]</scope>
    <source>
        <strain evidence="1 2">ATCC 25521</strain>
    </source>
</reference>
<protein>
    <recommendedName>
        <fullName evidence="3">DUF1871 domain-containing protein</fullName>
    </recommendedName>
</protein>
<organism evidence="1 2">
    <name type="scientific">Photobacterium leiognathi</name>
    <dbReference type="NCBI Taxonomy" id="553611"/>
    <lineage>
        <taxon>Bacteria</taxon>
        <taxon>Pseudomonadati</taxon>
        <taxon>Pseudomonadota</taxon>
        <taxon>Gammaproteobacteria</taxon>
        <taxon>Vibrionales</taxon>
        <taxon>Vibrionaceae</taxon>
        <taxon>Photobacterium</taxon>
    </lineage>
</organism>
<gene>
    <name evidence="1" type="ORF">CTM94_00205</name>
</gene>
<keyword evidence="2" id="KW-1185">Reference proteome</keyword>
<proteinExistence type="predicted"/>
<accession>A0ABX5GK84</accession>
<dbReference type="Proteomes" id="UP000241566">
    <property type="component" value="Unassembled WGS sequence"/>
</dbReference>
<evidence type="ECO:0008006" key="3">
    <source>
        <dbReference type="Google" id="ProtNLM"/>
    </source>
</evidence>
<comment type="caution">
    <text evidence="1">The sequence shown here is derived from an EMBL/GenBank/DDBJ whole genome shotgun (WGS) entry which is preliminary data.</text>
</comment>
<sequence length="94" mass="10726">MVKIKERRLFEEIAAILWNDWDPIGVNDGENEWNDEYDSYVPHIFRLALEGKNASRIALFLSSTIEQNIGLSASPQHDLAVANKIVEAKIRICD</sequence>
<name>A0ABX5GK84_PHOLE</name>
<dbReference type="EMBL" id="PYOI01000001">
    <property type="protein sequence ID" value="PSV86271.1"/>
    <property type="molecule type" value="Genomic_DNA"/>
</dbReference>
<evidence type="ECO:0000313" key="2">
    <source>
        <dbReference type="Proteomes" id="UP000241566"/>
    </source>
</evidence>